<dbReference type="Gene3D" id="1.10.8.60">
    <property type="match status" value="1"/>
</dbReference>
<protein>
    <submittedName>
        <fullName evidence="10">DNA-binding NtrC family response regulator</fullName>
    </submittedName>
</protein>
<dbReference type="PRINTS" id="PR01590">
    <property type="entry name" value="HTHFIS"/>
</dbReference>
<evidence type="ECO:0000256" key="7">
    <source>
        <dbReference type="SAM" id="MobiDB-lite"/>
    </source>
</evidence>
<evidence type="ECO:0000256" key="2">
    <source>
        <dbReference type="ARBA" id="ARBA00022840"/>
    </source>
</evidence>
<dbReference type="PROSITE" id="PS00676">
    <property type="entry name" value="SIGMA54_INTERACT_2"/>
    <property type="match status" value="1"/>
</dbReference>
<dbReference type="CDD" id="cd00156">
    <property type="entry name" value="REC"/>
    <property type="match status" value="1"/>
</dbReference>
<dbReference type="Pfam" id="PF00072">
    <property type="entry name" value="Response_reg"/>
    <property type="match status" value="1"/>
</dbReference>
<dbReference type="GO" id="GO:0006355">
    <property type="term" value="P:regulation of DNA-templated transcription"/>
    <property type="evidence" value="ECO:0007669"/>
    <property type="project" value="InterPro"/>
</dbReference>
<feature type="region of interest" description="Disordered" evidence="7">
    <location>
        <begin position="144"/>
        <end position="166"/>
    </location>
</feature>
<dbReference type="GO" id="GO:0005524">
    <property type="term" value="F:ATP binding"/>
    <property type="evidence" value="ECO:0007669"/>
    <property type="project" value="UniProtKB-KW"/>
</dbReference>
<evidence type="ECO:0000313" key="11">
    <source>
        <dbReference type="Proteomes" id="UP001155034"/>
    </source>
</evidence>
<dbReference type="SMART" id="SM00448">
    <property type="entry name" value="REC"/>
    <property type="match status" value="1"/>
</dbReference>
<name>A0A9X2RBL9_9BACT</name>
<proteinExistence type="predicted"/>
<feature type="domain" description="Response regulatory" evidence="9">
    <location>
        <begin position="15"/>
        <end position="134"/>
    </location>
</feature>
<dbReference type="Pfam" id="PF25601">
    <property type="entry name" value="AAA_lid_14"/>
    <property type="match status" value="1"/>
</dbReference>
<evidence type="ECO:0000259" key="8">
    <source>
        <dbReference type="PROSITE" id="PS50045"/>
    </source>
</evidence>
<dbReference type="CDD" id="cd00009">
    <property type="entry name" value="AAA"/>
    <property type="match status" value="1"/>
</dbReference>
<dbReference type="GO" id="GO:0000160">
    <property type="term" value="P:phosphorelay signal transduction system"/>
    <property type="evidence" value="ECO:0007669"/>
    <property type="project" value="InterPro"/>
</dbReference>
<dbReference type="InterPro" id="IPR002078">
    <property type="entry name" value="Sigma_54_int"/>
</dbReference>
<sequence length="478" mass="51964">MPAPSASPGAEADGQVLVVDDNRDVLTALRLLLKEHVDTVHTATDPSSIPSLLRDNDYDAILLDMNFQQDASSGREGFEWLDKIQEIDPRAVVVMITAYGDVGKAVRAMKAGAADFIVKPWTDPELVASVQAAIKLHQTRAAAEDDSGAARADAGPGGAAATKDAPPGFEGIVGTSVEMQSVFDLIEKVATTEANVLILGENGTGKELVARAVHRRSDRADRAFVTADLGALSPSLFESELFGHVEGAFTGAEADRAGRFETADGGTLFLDEIGNIPMELQKKLLTVLQRREVTRVGAVEARPVDIRLVCATNQPIYDAMNDGDFRQDLLFRINTVEIELPPLREREDDVRLLARHFLDEYAEKYDAATTGFTDEAQAALHRYHWPGNVRELKHTIERAVILSESPQIGPDDLRFSAPSPEASTGDGEEAFDTLDLDDLEQKAVRKALSKHGGNVSQAANELGISRRALYRRIEKYGL</sequence>
<accession>A0A9X2RBL9</accession>
<dbReference type="InterPro" id="IPR025944">
    <property type="entry name" value="Sigma_54_int_dom_CS"/>
</dbReference>
<keyword evidence="2" id="KW-0067">ATP-binding</keyword>
<dbReference type="InterPro" id="IPR027417">
    <property type="entry name" value="P-loop_NTPase"/>
</dbReference>
<dbReference type="Gene3D" id="3.40.50.300">
    <property type="entry name" value="P-loop containing nucleotide triphosphate hydrolases"/>
    <property type="match status" value="1"/>
</dbReference>
<evidence type="ECO:0000313" key="10">
    <source>
        <dbReference type="EMBL" id="MCS3865632.1"/>
    </source>
</evidence>
<feature type="domain" description="Sigma-54 factor interaction" evidence="8">
    <location>
        <begin position="172"/>
        <end position="401"/>
    </location>
</feature>
<keyword evidence="5" id="KW-0804">Transcription</keyword>
<dbReference type="GO" id="GO:0043565">
    <property type="term" value="F:sequence-specific DNA binding"/>
    <property type="evidence" value="ECO:0007669"/>
    <property type="project" value="InterPro"/>
</dbReference>
<comment type="caution">
    <text evidence="10">The sequence shown here is derived from an EMBL/GenBank/DDBJ whole genome shotgun (WGS) entry which is preliminary data.</text>
</comment>
<feature type="modified residue" description="4-aspartylphosphate" evidence="6">
    <location>
        <position position="64"/>
    </location>
</feature>
<reference evidence="10" key="1">
    <citation type="submission" date="2022-08" db="EMBL/GenBank/DDBJ databases">
        <title>Genomic Encyclopedia of Type Strains, Phase V (KMG-V): Genome sequencing to study the core and pangenomes of soil and plant-associated prokaryotes.</title>
        <authorList>
            <person name="Whitman W."/>
        </authorList>
    </citation>
    <scope>NUCLEOTIDE SEQUENCE</scope>
    <source>
        <strain evidence="10">SP2016B</strain>
    </source>
</reference>
<evidence type="ECO:0000256" key="6">
    <source>
        <dbReference type="PROSITE-ProRule" id="PRU00169"/>
    </source>
</evidence>
<dbReference type="InterPro" id="IPR002197">
    <property type="entry name" value="HTH_Fis"/>
</dbReference>
<dbReference type="EMBL" id="JANTYZ010000005">
    <property type="protein sequence ID" value="MCS3865632.1"/>
    <property type="molecule type" value="Genomic_DNA"/>
</dbReference>
<dbReference type="InterPro" id="IPR009057">
    <property type="entry name" value="Homeodomain-like_sf"/>
</dbReference>
<dbReference type="Pfam" id="PF02954">
    <property type="entry name" value="HTH_8"/>
    <property type="match status" value="1"/>
</dbReference>
<dbReference type="RefSeq" id="WP_259066187.1">
    <property type="nucleotide sequence ID" value="NZ_JANTYZ010000005.1"/>
</dbReference>
<dbReference type="SUPFAM" id="SSF46689">
    <property type="entry name" value="Homeodomain-like"/>
    <property type="match status" value="1"/>
</dbReference>
<dbReference type="InterPro" id="IPR003593">
    <property type="entry name" value="AAA+_ATPase"/>
</dbReference>
<dbReference type="SMART" id="SM00382">
    <property type="entry name" value="AAA"/>
    <property type="match status" value="1"/>
</dbReference>
<dbReference type="Gene3D" id="3.40.50.2300">
    <property type="match status" value="1"/>
</dbReference>
<dbReference type="PROSITE" id="PS50045">
    <property type="entry name" value="SIGMA54_INTERACT_4"/>
    <property type="match status" value="1"/>
</dbReference>
<dbReference type="FunFam" id="3.40.50.300:FF:000006">
    <property type="entry name" value="DNA-binding transcriptional regulator NtrC"/>
    <property type="match status" value="1"/>
</dbReference>
<dbReference type="AlphaFoldDB" id="A0A9X2RBL9"/>
<dbReference type="InterPro" id="IPR058031">
    <property type="entry name" value="AAA_lid_NorR"/>
</dbReference>
<keyword evidence="3" id="KW-0805">Transcription regulation</keyword>
<feature type="compositionally biased region" description="Low complexity" evidence="7">
    <location>
        <begin position="149"/>
        <end position="166"/>
    </location>
</feature>
<evidence type="ECO:0000256" key="3">
    <source>
        <dbReference type="ARBA" id="ARBA00023015"/>
    </source>
</evidence>
<dbReference type="PROSITE" id="PS50110">
    <property type="entry name" value="RESPONSE_REGULATORY"/>
    <property type="match status" value="1"/>
</dbReference>
<dbReference type="PANTHER" id="PTHR32071:SF113">
    <property type="entry name" value="ALGINATE BIOSYNTHESIS TRANSCRIPTIONAL REGULATORY PROTEIN ALGB"/>
    <property type="match status" value="1"/>
</dbReference>
<dbReference type="InterPro" id="IPR025943">
    <property type="entry name" value="Sigma_54_int_dom_ATP-bd_2"/>
</dbReference>
<dbReference type="Gene3D" id="1.10.10.60">
    <property type="entry name" value="Homeodomain-like"/>
    <property type="match status" value="1"/>
</dbReference>
<dbReference type="SUPFAM" id="SSF52540">
    <property type="entry name" value="P-loop containing nucleoside triphosphate hydrolases"/>
    <property type="match status" value="1"/>
</dbReference>
<dbReference type="Proteomes" id="UP001155034">
    <property type="component" value="Unassembled WGS sequence"/>
</dbReference>
<evidence type="ECO:0000256" key="1">
    <source>
        <dbReference type="ARBA" id="ARBA00022741"/>
    </source>
</evidence>
<evidence type="ECO:0000256" key="5">
    <source>
        <dbReference type="ARBA" id="ARBA00023163"/>
    </source>
</evidence>
<keyword evidence="6" id="KW-0597">Phosphoprotein</keyword>
<organism evidence="10 11">
    <name type="scientific">Salinibacter ruber</name>
    <dbReference type="NCBI Taxonomy" id="146919"/>
    <lineage>
        <taxon>Bacteria</taxon>
        <taxon>Pseudomonadati</taxon>
        <taxon>Rhodothermota</taxon>
        <taxon>Rhodothermia</taxon>
        <taxon>Rhodothermales</taxon>
        <taxon>Salinibacteraceae</taxon>
        <taxon>Salinibacter</taxon>
    </lineage>
</organism>
<evidence type="ECO:0000259" key="9">
    <source>
        <dbReference type="PROSITE" id="PS50110"/>
    </source>
</evidence>
<keyword evidence="4 10" id="KW-0238">DNA-binding</keyword>
<dbReference type="PROSITE" id="PS00688">
    <property type="entry name" value="SIGMA54_INTERACT_3"/>
    <property type="match status" value="1"/>
</dbReference>
<evidence type="ECO:0000256" key="4">
    <source>
        <dbReference type="ARBA" id="ARBA00023125"/>
    </source>
</evidence>
<dbReference type="PANTHER" id="PTHR32071">
    <property type="entry name" value="TRANSCRIPTIONAL REGULATORY PROTEIN"/>
    <property type="match status" value="1"/>
</dbReference>
<dbReference type="InterPro" id="IPR011006">
    <property type="entry name" value="CheY-like_superfamily"/>
</dbReference>
<dbReference type="Pfam" id="PF00158">
    <property type="entry name" value="Sigma54_activat"/>
    <property type="match status" value="1"/>
</dbReference>
<keyword evidence="1" id="KW-0547">Nucleotide-binding</keyword>
<dbReference type="SUPFAM" id="SSF52172">
    <property type="entry name" value="CheY-like"/>
    <property type="match status" value="1"/>
</dbReference>
<dbReference type="InterPro" id="IPR001789">
    <property type="entry name" value="Sig_transdc_resp-reg_receiver"/>
</dbReference>
<gene>
    <name evidence="10" type="ORF">GGP82_002190</name>
</gene>